<dbReference type="OrthoDB" id="4535590at2"/>
<gene>
    <name evidence="1" type="ORF">D7D52_14430</name>
</gene>
<organism evidence="1 2">
    <name type="scientific">Nocardia yunnanensis</name>
    <dbReference type="NCBI Taxonomy" id="2382165"/>
    <lineage>
        <taxon>Bacteria</taxon>
        <taxon>Bacillati</taxon>
        <taxon>Actinomycetota</taxon>
        <taxon>Actinomycetes</taxon>
        <taxon>Mycobacteriales</taxon>
        <taxon>Nocardiaceae</taxon>
        <taxon>Nocardia</taxon>
    </lineage>
</organism>
<evidence type="ECO:0000313" key="1">
    <source>
        <dbReference type="EMBL" id="AYF74862.1"/>
    </source>
</evidence>
<dbReference type="Proteomes" id="UP000267164">
    <property type="component" value="Chromosome"/>
</dbReference>
<reference evidence="1 2" key="1">
    <citation type="submission" date="2018-09" db="EMBL/GenBank/DDBJ databases">
        <title>Nocardia yunnanensis sp. nov., an actinomycete isolated from a soil sample.</title>
        <authorList>
            <person name="Zhang J."/>
        </authorList>
    </citation>
    <scope>NUCLEOTIDE SEQUENCE [LARGE SCALE GENOMIC DNA]</scope>
    <source>
        <strain evidence="1 2">CFHS0054</strain>
    </source>
</reference>
<dbReference type="RefSeq" id="WP_120736813.1">
    <property type="nucleotide sequence ID" value="NZ_CP032568.1"/>
</dbReference>
<accession>A0A386ZAJ4</accession>
<dbReference type="AlphaFoldDB" id="A0A386ZAJ4"/>
<keyword evidence="2" id="KW-1185">Reference proteome</keyword>
<protein>
    <submittedName>
        <fullName evidence="1">Uncharacterized protein</fullName>
    </submittedName>
</protein>
<sequence length="230" mass="25542">MTEGITAALRDLSAAFAPYPRRPILDRCPHCGPPVQVADADLFWLSIKLGNTVGDSADVKALLPLLLEHLATTNELDPTIVLGKLTQWDWRSWPPVEQAAIDRYLNQIWLALLSQSPSRIGAFADPAAFLEALSAVNVPLEPFLSRWDSMQDKEADHSLAKFIVSLPVQPCSPELQAWIARKDVQDSLLRAFERHHTDPQQADTFANAYDIATAFVTATPEPKWVPPTDR</sequence>
<name>A0A386ZAJ4_9NOCA</name>
<evidence type="ECO:0000313" key="2">
    <source>
        <dbReference type="Proteomes" id="UP000267164"/>
    </source>
</evidence>
<proteinExistence type="predicted"/>
<dbReference type="EMBL" id="CP032568">
    <property type="protein sequence ID" value="AYF74862.1"/>
    <property type="molecule type" value="Genomic_DNA"/>
</dbReference>
<dbReference type="KEGG" id="nyu:D7D52_14430"/>